<protein>
    <submittedName>
        <fullName evidence="5">Chemotaxis protein CheC</fullName>
    </submittedName>
</protein>
<dbReference type="PANTHER" id="PTHR43693:SF1">
    <property type="entry name" value="PROTEIN PHOSPHATASE CHEZ"/>
    <property type="match status" value="1"/>
</dbReference>
<evidence type="ECO:0000256" key="1">
    <source>
        <dbReference type="ARBA" id="ARBA00022500"/>
    </source>
</evidence>
<keyword evidence="6" id="KW-1185">Reference proteome</keyword>
<dbReference type="CDD" id="cd17909">
    <property type="entry name" value="CheC_ClassI"/>
    <property type="match status" value="1"/>
</dbReference>
<gene>
    <name evidence="5" type="ORF">SAMN04488529_11275</name>
</gene>
<evidence type="ECO:0000256" key="2">
    <source>
        <dbReference type="ARBA" id="ARBA00022801"/>
    </source>
</evidence>
<dbReference type="Pfam" id="PF13690">
    <property type="entry name" value="CheX"/>
    <property type="match status" value="1"/>
</dbReference>
<accession>A0A1H0UT27</accession>
<keyword evidence="1" id="KW-0145">Chemotaxis</keyword>
<evidence type="ECO:0000259" key="3">
    <source>
        <dbReference type="Pfam" id="PF04509"/>
    </source>
</evidence>
<dbReference type="SUPFAM" id="SSF103039">
    <property type="entry name" value="CheC-like"/>
    <property type="match status" value="1"/>
</dbReference>
<dbReference type="STRING" id="94869.SAMN04488529_11275"/>
<dbReference type="GO" id="GO:0006935">
    <property type="term" value="P:chemotaxis"/>
    <property type="evidence" value="ECO:0007669"/>
    <property type="project" value="UniProtKB-KW"/>
</dbReference>
<dbReference type="InterPro" id="IPR028051">
    <property type="entry name" value="CheX-like_dom"/>
</dbReference>
<dbReference type="PANTHER" id="PTHR43693">
    <property type="entry name" value="PROTEIN PHOSPHATASE CHEZ"/>
    <property type="match status" value="1"/>
</dbReference>
<dbReference type="OrthoDB" id="9812187at2"/>
<evidence type="ECO:0000313" key="6">
    <source>
        <dbReference type="Proteomes" id="UP000198597"/>
    </source>
</evidence>
<feature type="domain" description="CheC-like protein" evidence="3">
    <location>
        <begin position="10"/>
        <end position="44"/>
    </location>
</feature>
<name>A0A1H0UT27_9CLOT</name>
<dbReference type="RefSeq" id="WP_089971814.1">
    <property type="nucleotide sequence ID" value="NZ_FNJM01000012.1"/>
</dbReference>
<feature type="domain" description="Chemotaxis phosphatase CheX-like" evidence="4">
    <location>
        <begin position="62"/>
        <end position="139"/>
    </location>
</feature>
<dbReference type="EMBL" id="FNJM01000012">
    <property type="protein sequence ID" value="SDP69310.1"/>
    <property type="molecule type" value="Genomic_DNA"/>
</dbReference>
<dbReference type="AlphaFoldDB" id="A0A1H0UT27"/>
<dbReference type="InterPro" id="IPR050992">
    <property type="entry name" value="CheZ_family_phosphatases"/>
</dbReference>
<dbReference type="InterPro" id="IPR028976">
    <property type="entry name" value="CheC-like_sf"/>
</dbReference>
<organism evidence="5 6">
    <name type="scientific">Clostridium gasigenes</name>
    <dbReference type="NCBI Taxonomy" id="94869"/>
    <lineage>
        <taxon>Bacteria</taxon>
        <taxon>Bacillati</taxon>
        <taxon>Bacillota</taxon>
        <taxon>Clostridia</taxon>
        <taxon>Eubacteriales</taxon>
        <taxon>Clostridiaceae</taxon>
        <taxon>Clostridium</taxon>
    </lineage>
</organism>
<evidence type="ECO:0000259" key="4">
    <source>
        <dbReference type="Pfam" id="PF13690"/>
    </source>
</evidence>
<proteinExistence type="predicted"/>
<dbReference type="Gene3D" id="3.40.1550.10">
    <property type="entry name" value="CheC-like"/>
    <property type="match status" value="1"/>
</dbReference>
<dbReference type="GO" id="GO:0016787">
    <property type="term" value="F:hydrolase activity"/>
    <property type="evidence" value="ECO:0007669"/>
    <property type="project" value="UniProtKB-KW"/>
</dbReference>
<dbReference type="InterPro" id="IPR007597">
    <property type="entry name" value="CheC"/>
</dbReference>
<dbReference type="Pfam" id="PF04509">
    <property type="entry name" value="CheC"/>
    <property type="match status" value="1"/>
</dbReference>
<dbReference type="Proteomes" id="UP000198597">
    <property type="component" value="Unassembled WGS sequence"/>
</dbReference>
<evidence type="ECO:0000313" key="5">
    <source>
        <dbReference type="EMBL" id="SDP69310.1"/>
    </source>
</evidence>
<keyword evidence="2" id="KW-0378">Hydrolase</keyword>
<reference evidence="5 6" key="1">
    <citation type="submission" date="2016-10" db="EMBL/GenBank/DDBJ databases">
        <authorList>
            <person name="de Groot N.N."/>
        </authorList>
    </citation>
    <scope>NUCLEOTIDE SEQUENCE [LARGE SCALE GENOMIC DNA]</scope>
    <source>
        <strain evidence="5 6">DSM 12272</strain>
    </source>
</reference>
<sequence length="199" mass="21625">MNYSNLNPLQLDALREVSNIGAGNSATALSILFSQKIDMAVPNVDIIKFDKLLDNYGEDEVIAVLVRVLGELSGSVLYIFEKDVAFNIVEKLTGSKERHMDEMAISVISEIGNIISSSFMNAISKFINVEAIVSVPAVANDMISAILISTFIEAGQYDEDILEIETNFIGDESSKITGHFYYVPGPGALEQILKSLGIA</sequence>